<name>A0A2N9LFB0_9BACT</name>
<dbReference type="PANTHER" id="PTHR34404:SF2">
    <property type="entry name" value="CONSERVED SERINE RICH PROTEIN"/>
    <property type="match status" value="1"/>
</dbReference>
<organism evidence="3 4">
    <name type="scientific">Candidatus Sulfuritelmatomonas gaucii</name>
    <dbReference type="NCBI Taxonomy" id="2043161"/>
    <lineage>
        <taxon>Bacteria</taxon>
        <taxon>Pseudomonadati</taxon>
        <taxon>Acidobacteriota</taxon>
        <taxon>Terriglobia</taxon>
        <taxon>Terriglobales</taxon>
        <taxon>Acidobacteriaceae</taxon>
        <taxon>Candidatus Sulfuritelmatomonas</taxon>
    </lineage>
</organism>
<gene>
    <name evidence="3" type="ORF">SBA5_330006</name>
</gene>
<evidence type="ECO:0000313" key="4">
    <source>
        <dbReference type="Proteomes" id="UP000239735"/>
    </source>
</evidence>
<feature type="domain" description="Putative regulatory protein FmdB zinc ribbon" evidence="2">
    <location>
        <begin position="1"/>
        <end position="41"/>
    </location>
</feature>
<feature type="compositionally biased region" description="Polar residues" evidence="1">
    <location>
        <begin position="86"/>
        <end position="98"/>
    </location>
</feature>
<protein>
    <submittedName>
        <fullName evidence="3">Type I antifreeze protein</fullName>
    </submittedName>
</protein>
<sequence>MPLYAYRCTQCGHRFEKIQRFNDEPEKVCPKCGGALERPLTAPGLQFKGAGWYVNDYAPKSSAPAGEAAPSEKKPATESKSESKSDTASAGSSGKDNASGSTSTSTPSPKKD</sequence>
<feature type="compositionally biased region" description="Basic and acidic residues" evidence="1">
    <location>
        <begin position="70"/>
        <end position="85"/>
    </location>
</feature>
<dbReference type="Proteomes" id="UP000239735">
    <property type="component" value="Unassembled WGS sequence"/>
</dbReference>
<dbReference type="EMBL" id="OKRB01000090">
    <property type="protein sequence ID" value="SPE21948.1"/>
    <property type="molecule type" value="Genomic_DNA"/>
</dbReference>
<dbReference type="AlphaFoldDB" id="A0A2N9LFB0"/>
<proteinExistence type="predicted"/>
<feature type="region of interest" description="Disordered" evidence="1">
    <location>
        <begin position="56"/>
        <end position="112"/>
    </location>
</feature>
<feature type="compositionally biased region" description="Low complexity" evidence="1">
    <location>
        <begin position="58"/>
        <end position="69"/>
    </location>
</feature>
<dbReference type="SMART" id="SM00834">
    <property type="entry name" value="CxxC_CXXC_SSSS"/>
    <property type="match status" value="1"/>
</dbReference>
<dbReference type="OrthoDB" id="9813321at2"/>
<dbReference type="NCBIfam" id="TIGR02605">
    <property type="entry name" value="CxxC_CxxC_SSSS"/>
    <property type="match status" value="1"/>
</dbReference>
<accession>A0A2N9LFB0</accession>
<dbReference type="PANTHER" id="PTHR34404">
    <property type="entry name" value="REGULATORY PROTEIN, FMDB FAMILY"/>
    <property type="match status" value="1"/>
</dbReference>
<evidence type="ECO:0000313" key="3">
    <source>
        <dbReference type="EMBL" id="SPE21948.1"/>
    </source>
</evidence>
<evidence type="ECO:0000256" key="1">
    <source>
        <dbReference type="SAM" id="MobiDB-lite"/>
    </source>
</evidence>
<reference evidence="4" key="1">
    <citation type="submission" date="2018-02" db="EMBL/GenBank/DDBJ databases">
        <authorList>
            <person name="Hausmann B."/>
        </authorList>
    </citation>
    <scope>NUCLEOTIDE SEQUENCE [LARGE SCALE GENOMIC DNA]</scope>
    <source>
        <strain evidence="4">Peat soil MAG SbA5</strain>
    </source>
</reference>
<evidence type="ECO:0000259" key="2">
    <source>
        <dbReference type="SMART" id="SM00834"/>
    </source>
</evidence>
<feature type="compositionally biased region" description="Low complexity" evidence="1">
    <location>
        <begin position="99"/>
        <end position="112"/>
    </location>
</feature>
<dbReference type="Pfam" id="PF09723">
    <property type="entry name" value="Zn_ribbon_8"/>
    <property type="match status" value="1"/>
</dbReference>
<dbReference type="InterPro" id="IPR013429">
    <property type="entry name" value="Regulatory_FmdB_Zinc_ribbon"/>
</dbReference>